<proteinExistence type="predicted"/>
<name>A0AAD7BPP0_9AGAR</name>
<dbReference type="EMBL" id="JARKIF010000011">
    <property type="protein sequence ID" value="KAJ7627093.1"/>
    <property type="molecule type" value="Genomic_DNA"/>
</dbReference>
<gene>
    <name evidence="1" type="ORF">FB45DRAFT_868348</name>
</gene>
<organism evidence="1 2">
    <name type="scientific">Roridomyces roridus</name>
    <dbReference type="NCBI Taxonomy" id="1738132"/>
    <lineage>
        <taxon>Eukaryota</taxon>
        <taxon>Fungi</taxon>
        <taxon>Dikarya</taxon>
        <taxon>Basidiomycota</taxon>
        <taxon>Agaricomycotina</taxon>
        <taxon>Agaricomycetes</taxon>
        <taxon>Agaricomycetidae</taxon>
        <taxon>Agaricales</taxon>
        <taxon>Marasmiineae</taxon>
        <taxon>Mycenaceae</taxon>
        <taxon>Roridomyces</taxon>
    </lineage>
</organism>
<dbReference type="Proteomes" id="UP001221142">
    <property type="component" value="Unassembled WGS sequence"/>
</dbReference>
<accession>A0AAD7BPP0</accession>
<sequence>MNHSSGIVQGIADALSAWLVLVCLAQAVNIKILAAFLNTSWSKLGFSCQATWTPIGTWRGASRSCVLGLETIIELNGGLGIEAWDSFEGKNVALAWAKKVCSEGQLERRSTSEEVERDFGRVRRRLGFNSRRPTGMSLWKFVWHSPILVDVHCPSTLLCKEAKASCSTCILRSQIQRPALMRDAFDLVGIARHQFWDVASSGQAMAMPARLWCQFVTPIVQDTANSEILVDLFRTGRGATQTWFCSAYDSYPVRRLLGFDSRRTTGVSLWKFCGMALSCLPFDSGKKHTTRYSPDPVSCGNNESPTASRSFCRNPCPVQCRKMSLKFCQSRTRVSTLFSGSRRMMEGSTDSRQASHTCFFRTVYGPVLPRWHPNGCKARARTFTVTRPVVYPAPNRVRAPFAQDQYLSLEFSTRVKQKVPAARGQSFSNVTLNFQTPSFNSRSPPFVSCMDPSVGATWEGVYKVYSYSKMHRHNRLSEPQLMRINL</sequence>
<reference evidence="1" key="1">
    <citation type="submission" date="2023-03" db="EMBL/GenBank/DDBJ databases">
        <title>Massive genome expansion in bonnet fungi (Mycena s.s.) driven by repeated elements and novel gene families across ecological guilds.</title>
        <authorList>
            <consortium name="Lawrence Berkeley National Laboratory"/>
            <person name="Harder C.B."/>
            <person name="Miyauchi S."/>
            <person name="Viragh M."/>
            <person name="Kuo A."/>
            <person name="Thoen E."/>
            <person name="Andreopoulos B."/>
            <person name="Lu D."/>
            <person name="Skrede I."/>
            <person name="Drula E."/>
            <person name="Henrissat B."/>
            <person name="Morin E."/>
            <person name="Kohler A."/>
            <person name="Barry K."/>
            <person name="LaButti K."/>
            <person name="Morin E."/>
            <person name="Salamov A."/>
            <person name="Lipzen A."/>
            <person name="Mereny Z."/>
            <person name="Hegedus B."/>
            <person name="Baldrian P."/>
            <person name="Stursova M."/>
            <person name="Weitz H."/>
            <person name="Taylor A."/>
            <person name="Grigoriev I.V."/>
            <person name="Nagy L.G."/>
            <person name="Martin F."/>
            <person name="Kauserud H."/>
        </authorList>
    </citation>
    <scope>NUCLEOTIDE SEQUENCE</scope>
    <source>
        <strain evidence="1">9284</strain>
    </source>
</reference>
<comment type="caution">
    <text evidence="1">The sequence shown here is derived from an EMBL/GenBank/DDBJ whole genome shotgun (WGS) entry which is preliminary data.</text>
</comment>
<evidence type="ECO:0000313" key="2">
    <source>
        <dbReference type="Proteomes" id="UP001221142"/>
    </source>
</evidence>
<evidence type="ECO:0000313" key="1">
    <source>
        <dbReference type="EMBL" id="KAJ7627093.1"/>
    </source>
</evidence>
<protein>
    <submittedName>
        <fullName evidence="1">Uncharacterized protein</fullName>
    </submittedName>
</protein>
<dbReference type="AlphaFoldDB" id="A0AAD7BPP0"/>
<keyword evidence="2" id="KW-1185">Reference proteome</keyword>